<dbReference type="SUPFAM" id="SSF64288">
    <property type="entry name" value="Chorismate lyase-like"/>
    <property type="match status" value="1"/>
</dbReference>
<evidence type="ECO:0000313" key="6">
    <source>
        <dbReference type="Proteomes" id="UP000244892"/>
    </source>
</evidence>
<dbReference type="Gene3D" id="1.10.10.10">
    <property type="entry name" value="Winged helix-like DNA-binding domain superfamily/Winged helix DNA-binding domain"/>
    <property type="match status" value="1"/>
</dbReference>
<dbReference type="PANTHER" id="PTHR44846">
    <property type="entry name" value="MANNOSYL-D-GLYCERATE TRANSPORT/METABOLISM SYSTEM REPRESSOR MNGR-RELATED"/>
    <property type="match status" value="1"/>
</dbReference>
<dbReference type="InterPro" id="IPR036390">
    <property type="entry name" value="WH_DNA-bd_sf"/>
</dbReference>
<keyword evidence="2" id="KW-0238">DNA-binding</keyword>
<evidence type="ECO:0000313" key="5">
    <source>
        <dbReference type="EMBL" id="AWI55612.1"/>
    </source>
</evidence>
<reference evidence="5 6" key="1">
    <citation type="submission" date="2018-05" db="EMBL/GenBank/DDBJ databases">
        <title>complete genome sequence of Aquabacterium olei NBRC 110486.</title>
        <authorList>
            <person name="Tang B."/>
            <person name="Chang J."/>
            <person name="Zhang L."/>
            <person name="Yang H."/>
        </authorList>
    </citation>
    <scope>NUCLEOTIDE SEQUENCE [LARGE SCALE GENOMIC DNA]</scope>
    <source>
        <strain evidence="5 6">NBRC 110486</strain>
        <plasmid evidence="6">ptb101</plasmid>
    </source>
</reference>
<dbReference type="KEGG" id="aon:DEH84_18720"/>
<dbReference type="InterPro" id="IPR000524">
    <property type="entry name" value="Tscrpt_reg_HTH_GntR"/>
</dbReference>
<keyword evidence="3" id="KW-0804">Transcription</keyword>
<evidence type="ECO:0000259" key="4">
    <source>
        <dbReference type="PROSITE" id="PS50949"/>
    </source>
</evidence>
<sequence length="251" mass="28001">MNSPRPPHAAPAEPLYERIRLALREGILAGHHVPGSRVPSESALGQLYGASRITVRQALSALQQEGLIFTRQGKGSFVSRPKAFQNVSTLRGFGEQMATLGYEVLNQLQELREVPASAQVAQRLGVSSGEPVTQIRRVRLLNREPVSLEWTWVRPELGRQLAQADLIGRDIFLILENDCGVPLGHADLALDAVSADTDIARALDIASGDPVLRIERLTHDVHGTPVDFEFLYFRSDIFQYRFRVDRHRPQE</sequence>
<dbReference type="EMBL" id="CP029211">
    <property type="protein sequence ID" value="AWI55612.1"/>
    <property type="molecule type" value="Genomic_DNA"/>
</dbReference>
<dbReference type="Pfam" id="PF07702">
    <property type="entry name" value="UTRA"/>
    <property type="match status" value="1"/>
</dbReference>
<dbReference type="Proteomes" id="UP000244892">
    <property type="component" value="Plasmid pTB101"/>
</dbReference>
<dbReference type="OrthoDB" id="8584262at2"/>
<dbReference type="InterPro" id="IPR050679">
    <property type="entry name" value="Bact_HTH_transcr_reg"/>
</dbReference>
<dbReference type="SUPFAM" id="SSF46785">
    <property type="entry name" value="Winged helix' DNA-binding domain"/>
    <property type="match status" value="1"/>
</dbReference>
<keyword evidence="1" id="KW-0805">Transcription regulation</keyword>
<protein>
    <submittedName>
        <fullName evidence="5">GntR family transcriptional regulator</fullName>
    </submittedName>
</protein>
<keyword evidence="6" id="KW-1185">Reference proteome</keyword>
<dbReference type="CDD" id="cd07377">
    <property type="entry name" value="WHTH_GntR"/>
    <property type="match status" value="1"/>
</dbReference>
<proteinExistence type="predicted"/>
<name>A0A2U8FX24_9BURK</name>
<dbReference type="InterPro" id="IPR028978">
    <property type="entry name" value="Chorismate_lyase_/UTRA_dom_sf"/>
</dbReference>
<evidence type="ECO:0000256" key="1">
    <source>
        <dbReference type="ARBA" id="ARBA00023015"/>
    </source>
</evidence>
<dbReference type="Gene3D" id="3.40.1410.10">
    <property type="entry name" value="Chorismate lyase-like"/>
    <property type="match status" value="1"/>
</dbReference>
<dbReference type="GO" id="GO:0003677">
    <property type="term" value="F:DNA binding"/>
    <property type="evidence" value="ECO:0007669"/>
    <property type="project" value="UniProtKB-KW"/>
</dbReference>
<dbReference type="PANTHER" id="PTHR44846:SF1">
    <property type="entry name" value="MANNOSYL-D-GLYCERATE TRANSPORT_METABOLISM SYSTEM REPRESSOR MNGR-RELATED"/>
    <property type="match status" value="1"/>
</dbReference>
<feature type="domain" description="HTH gntR-type" evidence="4">
    <location>
        <begin position="13"/>
        <end position="81"/>
    </location>
</feature>
<dbReference type="PROSITE" id="PS50949">
    <property type="entry name" value="HTH_GNTR"/>
    <property type="match status" value="1"/>
</dbReference>
<keyword evidence="5" id="KW-0614">Plasmid</keyword>
<organism evidence="5 6">
    <name type="scientific">Aquabacterium olei</name>
    <dbReference type="NCBI Taxonomy" id="1296669"/>
    <lineage>
        <taxon>Bacteria</taxon>
        <taxon>Pseudomonadati</taxon>
        <taxon>Pseudomonadota</taxon>
        <taxon>Betaproteobacteria</taxon>
        <taxon>Burkholderiales</taxon>
        <taxon>Aquabacterium</taxon>
    </lineage>
</organism>
<dbReference type="SMART" id="SM00345">
    <property type="entry name" value="HTH_GNTR"/>
    <property type="match status" value="1"/>
</dbReference>
<dbReference type="InterPro" id="IPR036388">
    <property type="entry name" value="WH-like_DNA-bd_sf"/>
</dbReference>
<accession>A0A2U8FX24</accession>
<evidence type="ECO:0000256" key="2">
    <source>
        <dbReference type="ARBA" id="ARBA00023125"/>
    </source>
</evidence>
<dbReference type="RefSeq" id="WP_109038722.1">
    <property type="nucleotide sequence ID" value="NZ_CP029211.1"/>
</dbReference>
<dbReference type="Pfam" id="PF00392">
    <property type="entry name" value="GntR"/>
    <property type="match status" value="1"/>
</dbReference>
<evidence type="ECO:0000256" key="3">
    <source>
        <dbReference type="ARBA" id="ARBA00023163"/>
    </source>
</evidence>
<dbReference type="GO" id="GO:0045892">
    <property type="term" value="P:negative regulation of DNA-templated transcription"/>
    <property type="evidence" value="ECO:0007669"/>
    <property type="project" value="TreeGrafter"/>
</dbReference>
<geneLocation type="plasmid" evidence="6">
    <name>ptb101</name>
</geneLocation>
<dbReference type="PRINTS" id="PR00035">
    <property type="entry name" value="HTHGNTR"/>
</dbReference>
<dbReference type="GO" id="GO:0003700">
    <property type="term" value="F:DNA-binding transcription factor activity"/>
    <property type="evidence" value="ECO:0007669"/>
    <property type="project" value="InterPro"/>
</dbReference>
<dbReference type="SMART" id="SM00866">
    <property type="entry name" value="UTRA"/>
    <property type="match status" value="1"/>
</dbReference>
<gene>
    <name evidence="5" type="ORF">DEH84_18720</name>
</gene>
<dbReference type="AlphaFoldDB" id="A0A2U8FX24"/>
<dbReference type="InterPro" id="IPR011663">
    <property type="entry name" value="UTRA"/>
</dbReference>